<accession>D1B714</accession>
<dbReference type="EnsemblBacteria" id="ACZ19805">
    <property type="protein sequence ID" value="ACZ19805"/>
    <property type="gene ID" value="Taci_1584"/>
</dbReference>
<evidence type="ECO:0000313" key="3">
    <source>
        <dbReference type="Proteomes" id="UP000002030"/>
    </source>
</evidence>
<keyword evidence="3" id="KW-1185">Reference proteome</keyword>
<dbReference type="RefSeq" id="WP_012870314.1">
    <property type="nucleotide sequence ID" value="NC_013522.1"/>
</dbReference>
<evidence type="ECO:0000313" key="2">
    <source>
        <dbReference type="EMBL" id="ACZ19805.1"/>
    </source>
</evidence>
<dbReference type="EMBL" id="CP001818">
    <property type="protein sequence ID" value="ACZ19805.1"/>
    <property type="molecule type" value="Genomic_DNA"/>
</dbReference>
<dbReference type="AlphaFoldDB" id="D1B714"/>
<dbReference type="HOGENOM" id="CLU_196603_1_3_0"/>
<name>D1B714_THEAS</name>
<protein>
    <recommendedName>
        <fullName evidence="1">DUF1659 domain-containing protein</fullName>
    </recommendedName>
</protein>
<dbReference type="InterPro" id="IPR012454">
    <property type="entry name" value="DUF1659"/>
</dbReference>
<sequence>MASYENVRSRISIRLNGGTDQNGKQVIKTASVSKVNGHMSAQDLQAVAAGIAGLLDLPVMGVYKADTNALVE</sequence>
<dbReference type="STRING" id="525903.Taci_1584"/>
<dbReference type="KEGG" id="tai:Taci_1584"/>
<evidence type="ECO:0000259" key="1">
    <source>
        <dbReference type="Pfam" id="PF07872"/>
    </source>
</evidence>
<proteinExistence type="predicted"/>
<organism evidence="2 3">
    <name type="scientific">Thermanaerovibrio acidaminovorans (strain ATCC 49978 / DSM 6589 / Su883)</name>
    <name type="common">Selenomonas acidaminovorans</name>
    <dbReference type="NCBI Taxonomy" id="525903"/>
    <lineage>
        <taxon>Bacteria</taxon>
        <taxon>Thermotogati</taxon>
        <taxon>Synergistota</taxon>
        <taxon>Synergistia</taxon>
        <taxon>Synergistales</taxon>
        <taxon>Synergistaceae</taxon>
        <taxon>Thermanaerovibrio</taxon>
    </lineage>
</organism>
<reference evidence="2 3" key="1">
    <citation type="journal article" date="2009" name="Stand. Genomic Sci.">
        <title>Complete genome sequence of Thermanaerovibrio acidaminovorans type strain (Su883).</title>
        <authorList>
            <person name="Chovatia M."/>
            <person name="Sikorski J."/>
            <person name="Schroder M."/>
            <person name="Lapidus A."/>
            <person name="Nolan M."/>
            <person name="Tice H."/>
            <person name="Glavina Del Rio T."/>
            <person name="Copeland A."/>
            <person name="Cheng J.F."/>
            <person name="Lucas S."/>
            <person name="Chen F."/>
            <person name="Bruce D."/>
            <person name="Goodwin L."/>
            <person name="Pitluck S."/>
            <person name="Ivanova N."/>
            <person name="Mavromatis K."/>
            <person name="Ovchinnikova G."/>
            <person name="Pati A."/>
            <person name="Chen A."/>
            <person name="Palaniappan K."/>
            <person name="Land M."/>
            <person name="Hauser L."/>
            <person name="Chang Y.J."/>
            <person name="Jeffries C.D."/>
            <person name="Chain P."/>
            <person name="Saunders E."/>
            <person name="Detter J.C."/>
            <person name="Brettin T."/>
            <person name="Rohde M."/>
            <person name="Goker M."/>
            <person name="Spring S."/>
            <person name="Bristow J."/>
            <person name="Markowitz V."/>
            <person name="Hugenholtz P."/>
            <person name="Kyrpides N.C."/>
            <person name="Klenk H.P."/>
            <person name="Eisen J.A."/>
        </authorList>
    </citation>
    <scope>NUCLEOTIDE SEQUENCE [LARGE SCALE GENOMIC DNA]</scope>
    <source>
        <strain evidence="3">ATCC 49978 / DSM 6589 / Su883</strain>
    </source>
</reference>
<dbReference type="Pfam" id="PF07872">
    <property type="entry name" value="DUF1659"/>
    <property type="match status" value="1"/>
</dbReference>
<dbReference type="OrthoDB" id="5851at2"/>
<feature type="domain" description="DUF1659" evidence="1">
    <location>
        <begin position="5"/>
        <end position="72"/>
    </location>
</feature>
<dbReference type="Proteomes" id="UP000002030">
    <property type="component" value="Chromosome"/>
</dbReference>
<gene>
    <name evidence="2" type="ordered locus">Taci_1584</name>
</gene>